<dbReference type="PANTHER" id="PTHR46932:SF12">
    <property type="entry name" value="HEAVY METAL-ASSOCIATED ISOPRENYLATED PLANT PROTEIN 47"/>
    <property type="match status" value="1"/>
</dbReference>
<protein>
    <submittedName>
        <fullName evidence="2">Disease resistance protein RGA5 isoform B</fullName>
    </submittedName>
</protein>
<evidence type="ECO:0000256" key="1">
    <source>
        <dbReference type="SAM" id="MobiDB-lite"/>
    </source>
</evidence>
<evidence type="ECO:0000313" key="2">
    <source>
        <dbReference type="EMBL" id="RZB67534.1"/>
    </source>
</evidence>
<dbReference type="InterPro" id="IPR042885">
    <property type="entry name" value="HIPP47/16"/>
</dbReference>
<organism evidence="2 3">
    <name type="scientific">Glycine soja</name>
    <name type="common">Wild soybean</name>
    <dbReference type="NCBI Taxonomy" id="3848"/>
    <lineage>
        <taxon>Eukaryota</taxon>
        <taxon>Viridiplantae</taxon>
        <taxon>Streptophyta</taxon>
        <taxon>Embryophyta</taxon>
        <taxon>Tracheophyta</taxon>
        <taxon>Spermatophyta</taxon>
        <taxon>Magnoliopsida</taxon>
        <taxon>eudicotyledons</taxon>
        <taxon>Gunneridae</taxon>
        <taxon>Pentapetalae</taxon>
        <taxon>rosids</taxon>
        <taxon>fabids</taxon>
        <taxon>Fabales</taxon>
        <taxon>Fabaceae</taxon>
        <taxon>Papilionoideae</taxon>
        <taxon>50 kb inversion clade</taxon>
        <taxon>NPAAA clade</taxon>
        <taxon>indigoferoid/millettioid clade</taxon>
        <taxon>Phaseoleae</taxon>
        <taxon>Glycine</taxon>
        <taxon>Glycine subgen. Soja</taxon>
    </lineage>
</organism>
<name>A0A445H1P8_GLYSO</name>
<gene>
    <name evidence="2" type="ORF">D0Y65_037742</name>
</gene>
<feature type="region of interest" description="Disordered" evidence="1">
    <location>
        <begin position="73"/>
        <end position="100"/>
    </location>
</feature>
<evidence type="ECO:0000313" key="3">
    <source>
        <dbReference type="Proteomes" id="UP000289340"/>
    </source>
</evidence>
<dbReference type="Proteomes" id="UP000289340">
    <property type="component" value="Chromosome 14"/>
</dbReference>
<sequence length="127" mass="14178">MKKIVIRMHVEDGKCRSKALKIAAVCQGVQSLAFEGETSDQLVVTGEGIDAVFLTNRMRKKFSYATLLSVEEVKEEKDEGGQDGGEEEDETETNENYPPPCPMCGTYHSPMYHHVVYDPYPNSCSIL</sequence>
<feature type="compositionally biased region" description="Acidic residues" evidence="1">
    <location>
        <begin position="84"/>
        <end position="93"/>
    </location>
</feature>
<dbReference type="EMBL" id="QZWG01000014">
    <property type="protein sequence ID" value="RZB67534.1"/>
    <property type="molecule type" value="Genomic_DNA"/>
</dbReference>
<dbReference type="Gramene" id="XM_028343187.1">
    <property type="protein sequence ID" value="XP_028198988.1"/>
    <property type="gene ID" value="LOC114383505"/>
</dbReference>
<keyword evidence="3" id="KW-1185">Reference proteome</keyword>
<proteinExistence type="predicted"/>
<dbReference type="AlphaFoldDB" id="A0A445H1P8"/>
<dbReference type="Gene3D" id="3.30.70.100">
    <property type="match status" value="1"/>
</dbReference>
<dbReference type="PANTHER" id="PTHR46932">
    <property type="entry name" value="HEAVY METAL-ASSOCIATED ISOPRENYLATED PLANT PROTEIN 47"/>
    <property type="match status" value="1"/>
</dbReference>
<accession>A0A445H1P8</accession>
<comment type="caution">
    <text evidence="2">The sequence shown here is derived from an EMBL/GenBank/DDBJ whole genome shotgun (WGS) entry which is preliminary data.</text>
</comment>
<reference evidence="2 3" key="1">
    <citation type="submission" date="2018-09" db="EMBL/GenBank/DDBJ databases">
        <title>A high-quality reference genome of wild soybean provides a powerful tool to mine soybean genomes.</title>
        <authorList>
            <person name="Xie M."/>
            <person name="Chung C.Y.L."/>
            <person name="Li M.-W."/>
            <person name="Wong F.-L."/>
            <person name="Chan T.-F."/>
            <person name="Lam H.-M."/>
        </authorList>
    </citation>
    <scope>NUCLEOTIDE SEQUENCE [LARGE SCALE GENOMIC DNA]</scope>
    <source>
        <strain evidence="3">cv. W05</strain>
        <tissue evidence="2">Hypocotyl of etiolated seedlings</tissue>
    </source>
</reference>